<feature type="domain" description="Radical SAM core" evidence="6">
    <location>
        <begin position="114"/>
        <end position="347"/>
    </location>
</feature>
<organism evidence="7 8">
    <name type="scientific">Variimorphobacter saccharofermentans</name>
    <dbReference type="NCBI Taxonomy" id="2755051"/>
    <lineage>
        <taxon>Bacteria</taxon>
        <taxon>Bacillati</taxon>
        <taxon>Bacillota</taxon>
        <taxon>Clostridia</taxon>
        <taxon>Lachnospirales</taxon>
        <taxon>Lachnospiraceae</taxon>
        <taxon>Variimorphobacter</taxon>
    </lineage>
</organism>
<dbReference type="GO" id="GO:0051536">
    <property type="term" value="F:iron-sulfur cluster binding"/>
    <property type="evidence" value="ECO:0007669"/>
    <property type="project" value="UniProtKB-KW"/>
</dbReference>
<dbReference type="InterPro" id="IPR024025">
    <property type="entry name" value="SCIFF_rSAM_maturase"/>
</dbReference>
<dbReference type="CDD" id="cd21124">
    <property type="entry name" value="SPASM_CteB-like"/>
    <property type="match status" value="1"/>
</dbReference>
<evidence type="ECO:0000313" key="8">
    <source>
        <dbReference type="Proteomes" id="UP000574276"/>
    </source>
</evidence>
<sequence>MVHQYKSNGYNIVLDVNSGMIHVVDDLAYDIIEMYENNDQGSIVEAMVQKYTQPQYAGLIQIEDGPKEDFTDHVEALVQQICEVLEDVEQLKKKGSLFTKDVYEDYIKDFKQRSTVVKALCLHIAHDCNLACRYCFAEEGEYKGGRALMSYEVGKKALDFLIANSGNRKNLEVDFFGGEPLMNFQVVKDLVKYGREQEQLHNKKFRFTLTTNGILLDDEVMEFANKEMSNVVLSIDGRKEVHDKMRPSRNGKGSYDVILPRFQKLAESRNQTNYYVRGTFTHNNLDFSDDVKHLADLGFQQISVEPVVALPEESYAITKEDLPILFDEYDKLAKLMIERKKQGKGFNFFHFMIDLSGGPCVAKRLSGCGSGTEYLAVTPWGDLYPCHQFVGIPEYLMGNVFEGVTKPEIREEFKCCNVYSKDKCRDCFAKFYCSGGCAANSYNFHGNINDAYDIGCELQKKRVECAIMIKVAEESQ</sequence>
<keyword evidence="8" id="KW-1185">Reference proteome</keyword>
<dbReference type="NCBIfam" id="TIGR04085">
    <property type="entry name" value="rSAM_more_4Fe4S"/>
    <property type="match status" value="1"/>
</dbReference>
<comment type="caution">
    <text evidence="7">The sequence shown here is derived from an EMBL/GenBank/DDBJ whole genome shotgun (WGS) entry which is preliminary data.</text>
</comment>
<evidence type="ECO:0000313" key="7">
    <source>
        <dbReference type="EMBL" id="MBB2183898.1"/>
    </source>
</evidence>
<evidence type="ECO:0000256" key="4">
    <source>
        <dbReference type="ARBA" id="ARBA00023004"/>
    </source>
</evidence>
<comment type="cofactor">
    <cofactor evidence="1">
        <name>[4Fe-4S] cluster</name>
        <dbReference type="ChEBI" id="CHEBI:49883"/>
    </cofactor>
</comment>
<dbReference type="InterPro" id="IPR023867">
    <property type="entry name" value="Sulphatase_maturase_rSAM"/>
</dbReference>
<dbReference type="InterPro" id="IPR013785">
    <property type="entry name" value="Aldolase_TIM"/>
</dbReference>
<dbReference type="SFLD" id="SFLDS00029">
    <property type="entry name" value="Radical_SAM"/>
    <property type="match status" value="1"/>
</dbReference>
<dbReference type="InterPro" id="IPR007197">
    <property type="entry name" value="rSAM"/>
</dbReference>
<dbReference type="EMBL" id="JACEGA010000001">
    <property type="protein sequence ID" value="MBB2183898.1"/>
    <property type="molecule type" value="Genomic_DNA"/>
</dbReference>
<reference evidence="7 8" key="1">
    <citation type="submission" date="2020-07" db="EMBL/GenBank/DDBJ databases">
        <title>Characterization and genome sequencing of isolate MD1, a novel member within the family Lachnospiraceae.</title>
        <authorList>
            <person name="Rettenmaier R."/>
            <person name="Di Bello L."/>
            <person name="Zinser C."/>
            <person name="Scheitz K."/>
            <person name="Liebl W."/>
            <person name="Zverlov V."/>
        </authorList>
    </citation>
    <scope>NUCLEOTIDE SEQUENCE [LARGE SCALE GENOMIC DNA]</scope>
    <source>
        <strain evidence="7 8">MD1</strain>
    </source>
</reference>
<dbReference type="GO" id="GO:0016491">
    <property type="term" value="F:oxidoreductase activity"/>
    <property type="evidence" value="ECO:0007669"/>
    <property type="project" value="InterPro"/>
</dbReference>
<keyword evidence="3" id="KW-0479">Metal-binding</keyword>
<dbReference type="SFLD" id="SFLDG01386">
    <property type="entry name" value="main_SPASM_domain-containing"/>
    <property type="match status" value="1"/>
</dbReference>
<dbReference type="PANTHER" id="PTHR43273:SF8">
    <property type="entry name" value="RADICAL SAM DOMAIN PROTEIN"/>
    <property type="match status" value="1"/>
</dbReference>
<name>A0A839K3E4_9FIRM</name>
<dbReference type="GO" id="GO:0046872">
    <property type="term" value="F:metal ion binding"/>
    <property type="evidence" value="ECO:0007669"/>
    <property type="project" value="UniProtKB-KW"/>
</dbReference>
<evidence type="ECO:0000256" key="1">
    <source>
        <dbReference type="ARBA" id="ARBA00001966"/>
    </source>
</evidence>
<dbReference type="RefSeq" id="WP_228353511.1">
    <property type="nucleotide sequence ID" value="NZ_JACEGA010000001.1"/>
</dbReference>
<dbReference type="SFLD" id="SFLDG01384">
    <property type="entry name" value="thioether_bond_formation_requi"/>
    <property type="match status" value="1"/>
</dbReference>
<dbReference type="InterPro" id="IPR023885">
    <property type="entry name" value="4Fe4S-binding_SPASM_dom"/>
</dbReference>
<dbReference type="AlphaFoldDB" id="A0A839K3E4"/>
<dbReference type="CDD" id="cd01335">
    <property type="entry name" value="Radical_SAM"/>
    <property type="match status" value="1"/>
</dbReference>
<dbReference type="SUPFAM" id="SSF102114">
    <property type="entry name" value="Radical SAM enzymes"/>
    <property type="match status" value="1"/>
</dbReference>
<dbReference type="Pfam" id="PF13353">
    <property type="entry name" value="Fer4_12"/>
    <property type="match status" value="1"/>
</dbReference>
<protein>
    <submittedName>
        <fullName evidence="7">Thioether cross-link-forming SCIFF peptide maturase</fullName>
    </submittedName>
</protein>
<gene>
    <name evidence="7" type="primary">scfB</name>
    <name evidence="7" type="ORF">H0486_13545</name>
</gene>
<dbReference type="NCBIfam" id="TIGR03974">
    <property type="entry name" value="rSAM_six_Cys"/>
    <property type="match status" value="1"/>
</dbReference>
<dbReference type="PROSITE" id="PS51918">
    <property type="entry name" value="RADICAL_SAM"/>
    <property type="match status" value="1"/>
</dbReference>
<keyword evidence="4" id="KW-0408">Iron</keyword>
<dbReference type="Gene3D" id="3.20.20.70">
    <property type="entry name" value="Aldolase class I"/>
    <property type="match status" value="1"/>
</dbReference>
<dbReference type="SFLD" id="SFLDG01067">
    <property type="entry name" value="SPASM/twitch_domain_containing"/>
    <property type="match status" value="1"/>
</dbReference>
<evidence type="ECO:0000256" key="3">
    <source>
        <dbReference type="ARBA" id="ARBA00022723"/>
    </source>
</evidence>
<dbReference type="InterPro" id="IPR058240">
    <property type="entry name" value="rSAM_sf"/>
</dbReference>
<evidence type="ECO:0000256" key="2">
    <source>
        <dbReference type="ARBA" id="ARBA00022691"/>
    </source>
</evidence>
<dbReference type="Proteomes" id="UP000574276">
    <property type="component" value="Unassembled WGS sequence"/>
</dbReference>
<proteinExistence type="predicted"/>
<evidence type="ECO:0000259" key="6">
    <source>
        <dbReference type="PROSITE" id="PS51918"/>
    </source>
</evidence>
<dbReference type="PANTHER" id="PTHR43273">
    <property type="entry name" value="ANAEROBIC SULFATASE-MATURATING ENZYME HOMOLOG ASLB-RELATED"/>
    <property type="match status" value="1"/>
</dbReference>
<dbReference type="InterPro" id="IPR047602">
    <property type="entry name" value="SPASM_CteB-like"/>
</dbReference>
<keyword evidence="2" id="KW-0949">S-adenosyl-L-methionine</keyword>
<accession>A0A839K3E4</accession>
<keyword evidence="5" id="KW-0411">Iron-sulfur</keyword>
<evidence type="ECO:0000256" key="5">
    <source>
        <dbReference type="ARBA" id="ARBA00023014"/>
    </source>
</evidence>